<comment type="caution">
    <text evidence="1">The sequence shown here is derived from an EMBL/GenBank/DDBJ whole genome shotgun (WGS) entry which is preliminary data.</text>
</comment>
<sequence>MPRREDLDLDHQSSFIALSSCLQPSIEFIFDSKASLISCLPTMVDAIVSFVVQKLGDYLIQEAIFLKEVRNEVESLKNTLGWMQCFVKDAEEKQDDNPLIRKWVSEIREIAYDAEDVLDKFLLQVHKGGSSGISGKGSKSKFFASIKAGCGLFHKGKEKVKLYSIGEEIAALRKRLDDSARNRELFCLQDINYNKREAAAENSKAHQKLKQLRRSASFYAVEENVVGFEDDANKLLAHLLKEDPRRSVISIFGMGGLGKTTLARKLYHHNDVKHKFACCAWVSVSQEYRTEDLLMRIINSFNIDSPSNLEKMREEDLERCLYQSLQGYSYLVVIDDVWQKETWESLKRAFPDSKNGSRVILTTRIREVAERSDERTHAYELPFLRPDESWKLFCEKAFQSFNADEGLEKLGREMLEKCGGLPLAIVVLGGLLSKKKPQEWRIVRDHIWRHLRADSIQISHLLDLSFNDLSYQLKLCFLYLGIFPEDADINIERLIRLIVAEGFIDQNEDDQVMEDVAKDILNELINRSLIQIGKISWGRIATCRVHDLLRDLAIQKAKELNFFHICAQANRQTRPLLVSSCRRQAAYSGYFWSQDDNNLLSRSLLHFNYEREYIFQVERDLRWLFTSFSLLRVYDAEVVNRFRTGIFSEFPLPVEIGQLIHLKYLRLRNSPIDNLPPSIEKLQRLQTLDLSDTLCGIPTEISKLTELRHLIGNFSGYLPIENLTNLRTLKYVSVESWNRLSPDKLINLRELHIEDKEWTREKVLFTFNSIAKLKSLQILSIKLSGERSFDLLQPLCDCPCLSDLRLRGKIEKLPEDIHVILPNLECLSLEDSNLDDDPMPELEKMSNLVILDLSYDSYSGKKLFCTAKGFPRLEILQLLVDELEEWQVEEGAMPRLRGLRIPEHLKSRIPERLRSIPPPAEGECEET</sequence>
<dbReference type="Proteomes" id="UP000829398">
    <property type="component" value="Chromosome 2"/>
</dbReference>
<evidence type="ECO:0000313" key="1">
    <source>
        <dbReference type="EMBL" id="KAH9789910.1"/>
    </source>
</evidence>
<dbReference type="EMBL" id="CM039171">
    <property type="protein sequence ID" value="KAH9789910.1"/>
    <property type="molecule type" value="Genomic_DNA"/>
</dbReference>
<evidence type="ECO:0000313" key="2">
    <source>
        <dbReference type="Proteomes" id="UP000829398"/>
    </source>
</evidence>
<gene>
    <name evidence="1" type="ORF">KPL71_003211</name>
</gene>
<organism evidence="1 2">
    <name type="scientific">Citrus sinensis</name>
    <name type="common">Sweet orange</name>
    <name type="synonym">Citrus aurantium var. sinensis</name>
    <dbReference type="NCBI Taxonomy" id="2711"/>
    <lineage>
        <taxon>Eukaryota</taxon>
        <taxon>Viridiplantae</taxon>
        <taxon>Streptophyta</taxon>
        <taxon>Embryophyta</taxon>
        <taxon>Tracheophyta</taxon>
        <taxon>Spermatophyta</taxon>
        <taxon>Magnoliopsida</taxon>
        <taxon>eudicotyledons</taxon>
        <taxon>Gunneridae</taxon>
        <taxon>Pentapetalae</taxon>
        <taxon>rosids</taxon>
        <taxon>malvids</taxon>
        <taxon>Sapindales</taxon>
        <taxon>Rutaceae</taxon>
        <taxon>Aurantioideae</taxon>
        <taxon>Citrus</taxon>
    </lineage>
</organism>
<accession>A0ACB8MXQ4</accession>
<protein>
    <submittedName>
        <fullName evidence="1">Disease resistance protein RPP13</fullName>
    </submittedName>
</protein>
<proteinExistence type="predicted"/>
<name>A0ACB8MXQ4_CITSI</name>
<keyword evidence="2" id="KW-1185">Reference proteome</keyword>
<reference evidence="2" key="1">
    <citation type="journal article" date="2023" name="Hortic. Res.">
        <title>A chromosome-level phased genome enabling allele-level studies in sweet orange: a case study on citrus Huanglongbing tolerance.</title>
        <authorList>
            <person name="Wu B."/>
            <person name="Yu Q."/>
            <person name="Deng Z."/>
            <person name="Duan Y."/>
            <person name="Luo F."/>
            <person name="Gmitter F. Jr."/>
        </authorList>
    </citation>
    <scope>NUCLEOTIDE SEQUENCE [LARGE SCALE GENOMIC DNA]</scope>
    <source>
        <strain evidence="2">cv. Valencia</strain>
    </source>
</reference>